<dbReference type="InterPro" id="IPR016888">
    <property type="entry name" value="UCP028498"/>
</dbReference>
<dbReference type="RefSeq" id="WP_076355329.1">
    <property type="nucleotide sequence ID" value="NZ_CP033926.1"/>
</dbReference>
<organism evidence="2 3">
    <name type="scientific">Chryseobacterium joostei</name>
    <dbReference type="NCBI Taxonomy" id="112234"/>
    <lineage>
        <taxon>Bacteria</taxon>
        <taxon>Pseudomonadati</taxon>
        <taxon>Bacteroidota</taxon>
        <taxon>Flavobacteriia</taxon>
        <taxon>Flavobacteriales</taxon>
        <taxon>Weeksellaceae</taxon>
        <taxon>Chryseobacterium group</taxon>
        <taxon>Chryseobacterium</taxon>
    </lineage>
</organism>
<dbReference type="KEGG" id="cjt:EG359_02520"/>
<reference evidence="1 4" key="2">
    <citation type="submission" date="2018-11" db="EMBL/GenBank/DDBJ databases">
        <title>Proposal to divide the Flavobacteriaceae and reorganize its genera based on Amino Acid Identity values calculated from whole genome sequences.</title>
        <authorList>
            <person name="Nicholson A.C."/>
            <person name="Gulvik C.A."/>
            <person name="Whitney A.M."/>
            <person name="Humrighouse B.W."/>
            <person name="Bell M."/>
            <person name="Holmes B."/>
            <person name="Steigerwalt A.G."/>
            <person name="Villarma A."/>
            <person name="Sheth M."/>
            <person name="Batra D."/>
            <person name="Pryor J."/>
            <person name="Bernardet J.-F."/>
            <person name="Hugo C."/>
            <person name="Kampfer P."/>
            <person name="Newman J."/>
            <person name="McQuiston J.R."/>
        </authorList>
    </citation>
    <scope>NUCLEOTIDE SEQUENCE [LARGE SCALE GENOMIC DNA]</scope>
    <source>
        <strain evidence="1 4">DSM 16927</strain>
    </source>
</reference>
<dbReference type="Proteomes" id="UP000186106">
    <property type="component" value="Unassembled WGS sequence"/>
</dbReference>
<protein>
    <submittedName>
        <fullName evidence="1">DUF2255 family protein</fullName>
    </submittedName>
</protein>
<dbReference type="EMBL" id="CP033926">
    <property type="protein sequence ID" value="AZA98546.1"/>
    <property type="molecule type" value="Genomic_DNA"/>
</dbReference>
<name>A0A1N7IL84_9FLAO</name>
<dbReference type="EMBL" id="FTNZ01000006">
    <property type="protein sequence ID" value="SIS37848.1"/>
    <property type="molecule type" value="Genomic_DNA"/>
</dbReference>
<gene>
    <name evidence="1" type="ORF">EG359_02520</name>
    <name evidence="2" type="ORF">SAMN05421768_10618</name>
</gene>
<keyword evidence="4" id="KW-1185">Reference proteome</keyword>
<proteinExistence type="predicted"/>
<dbReference type="Proteomes" id="UP000279541">
    <property type="component" value="Chromosome"/>
</dbReference>
<dbReference type="Pfam" id="PF10012">
    <property type="entry name" value="DUF2255"/>
    <property type="match status" value="1"/>
</dbReference>
<evidence type="ECO:0000313" key="1">
    <source>
        <dbReference type="EMBL" id="AZA98546.1"/>
    </source>
</evidence>
<evidence type="ECO:0000313" key="4">
    <source>
        <dbReference type="Proteomes" id="UP000279541"/>
    </source>
</evidence>
<accession>A0A1N7IL84</accession>
<evidence type="ECO:0000313" key="2">
    <source>
        <dbReference type="EMBL" id="SIS37848.1"/>
    </source>
</evidence>
<sequence length="125" mass="14517">MNKDEVLNYIRTNNLSGIKAGSERTDFLEIWMVVVHDRIFARSWGLAERSWYNTFLKDPNGQIQCGNSIFNIKAVIPNDANELTDEINQAYLTKYNIGRNRKYAKGIVQEKHVEKTMEFIICEAK</sequence>
<dbReference type="OrthoDB" id="980661at2"/>
<dbReference type="AlphaFoldDB" id="A0A1N7IL84"/>
<dbReference type="STRING" id="112234.SAMN05421768_10618"/>
<evidence type="ECO:0000313" key="3">
    <source>
        <dbReference type="Proteomes" id="UP000186106"/>
    </source>
</evidence>
<reference evidence="2 3" key="1">
    <citation type="submission" date="2017-01" db="EMBL/GenBank/DDBJ databases">
        <authorList>
            <person name="Mah S.A."/>
            <person name="Swanson W.J."/>
            <person name="Moy G.W."/>
            <person name="Vacquier V.D."/>
        </authorList>
    </citation>
    <scope>NUCLEOTIDE SEQUENCE [LARGE SCALE GENOMIC DNA]</scope>
    <source>
        <strain evidence="2 3">DSM 16927</strain>
    </source>
</reference>